<evidence type="ECO:0000256" key="2">
    <source>
        <dbReference type="ARBA" id="ARBA00005695"/>
    </source>
</evidence>
<accession>A0ABR6U4H4</accession>
<dbReference type="Pfam" id="PF00496">
    <property type="entry name" value="SBP_bac_5"/>
    <property type="match status" value="1"/>
</dbReference>
<dbReference type="PROSITE" id="PS01040">
    <property type="entry name" value="SBP_BACTERIAL_5"/>
    <property type="match status" value="1"/>
</dbReference>
<reference evidence="6 7" key="1">
    <citation type="submission" date="2020-08" db="EMBL/GenBank/DDBJ databases">
        <title>novel species in genus Nocardioides.</title>
        <authorList>
            <person name="Zhang G."/>
        </authorList>
    </citation>
    <scope>NUCLEOTIDE SEQUENCE [LARGE SCALE GENOMIC DNA]</scope>
    <source>
        <strain evidence="6 7">SC8A-24</strain>
    </source>
</reference>
<gene>
    <name evidence="6" type="ORF">H7344_03225</name>
</gene>
<dbReference type="InterPro" id="IPR000914">
    <property type="entry name" value="SBP_5_dom"/>
</dbReference>
<dbReference type="PANTHER" id="PTHR30290">
    <property type="entry name" value="PERIPLASMIC BINDING COMPONENT OF ABC TRANSPORTER"/>
    <property type="match status" value="1"/>
</dbReference>
<evidence type="ECO:0000259" key="5">
    <source>
        <dbReference type="Pfam" id="PF00496"/>
    </source>
</evidence>
<organism evidence="6 7">
    <name type="scientific">Nocardioides deserti</name>
    <dbReference type="NCBI Taxonomy" id="1588644"/>
    <lineage>
        <taxon>Bacteria</taxon>
        <taxon>Bacillati</taxon>
        <taxon>Actinomycetota</taxon>
        <taxon>Actinomycetes</taxon>
        <taxon>Propionibacteriales</taxon>
        <taxon>Nocardioidaceae</taxon>
        <taxon>Nocardioides</taxon>
    </lineage>
</organism>
<proteinExistence type="inferred from homology"/>
<comment type="subcellular location">
    <subcellularLocation>
        <location evidence="1">Cell membrane</location>
        <topology evidence="1">Lipid-anchor</topology>
    </subcellularLocation>
</comment>
<dbReference type="PIRSF" id="PIRSF002741">
    <property type="entry name" value="MppA"/>
    <property type="match status" value="1"/>
</dbReference>
<evidence type="ECO:0000256" key="3">
    <source>
        <dbReference type="ARBA" id="ARBA00022729"/>
    </source>
</evidence>
<sequence>MPKPLEVRVSITRRAVRSRLRSASGAAAAALVLSLGLAACGGPSSSNGGGGTGGNTIEATLAFALSSGFDPDNASSAVATAANQHIFEGLIDLDPVTREPYLALAGSEPEESADGLSWTVQLRDGAKFSDGSDVTADDVAHSFMRVIEPEDPAAPPLMAGFVNFIKKVEAVDATTVEFTLKSPFPLFEQRISVIKVVPKALTGDAEASEKFDTAPIGSGPYQLDSASETVLKLSKNEYYNGPRPAKADAMTWNTNTDGSARIADLQGGRVQAIEAVPYLNVDSLGDGFEVAEKQAFNQAFLMFNNSAAPFDDKRVRQALHYALDKDKIVDTALNGFGTPASSYLDEGNPSYQEAATVYGYDPQKAEQLLAEAGAEDLQFELVTTDASFIKDIAPLVIEQWKQVGVTATLNTVPSSAVYGELVPSEKFRVLLASGDPSVFGPDPDLLMRWFYYGTTWPEDRMRWSSPNRQKVADLLDRAAATDDESARDELWKQVLDIVADDVPLYPILHTKVVTAYDGDELSDFDGPATTGLYFLDASRS</sequence>
<evidence type="ECO:0000256" key="4">
    <source>
        <dbReference type="SAM" id="SignalP"/>
    </source>
</evidence>
<dbReference type="Gene3D" id="3.10.105.10">
    <property type="entry name" value="Dipeptide-binding Protein, Domain 3"/>
    <property type="match status" value="1"/>
</dbReference>
<dbReference type="Gene3D" id="3.40.190.10">
    <property type="entry name" value="Periplasmic binding protein-like II"/>
    <property type="match status" value="1"/>
</dbReference>
<comment type="similarity">
    <text evidence="2">Belongs to the bacterial solute-binding protein 5 family.</text>
</comment>
<evidence type="ECO:0000313" key="7">
    <source>
        <dbReference type="Proteomes" id="UP000604001"/>
    </source>
</evidence>
<dbReference type="InterPro" id="IPR023765">
    <property type="entry name" value="SBP_5_CS"/>
</dbReference>
<dbReference type="InterPro" id="IPR039424">
    <property type="entry name" value="SBP_5"/>
</dbReference>
<feature type="signal peptide" evidence="4">
    <location>
        <begin position="1"/>
        <end position="38"/>
    </location>
</feature>
<keyword evidence="7" id="KW-1185">Reference proteome</keyword>
<keyword evidence="3 4" id="KW-0732">Signal</keyword>
<name>A0ABR6U4H4_9ACTN</name>
<comment type="caution">
    <text evidence="6">The sequence shown here is derived from an EMBL/GenBank/DDBJ whole genome shotgun (WGS) entry which is preliminary data.</text>
</comment>
<dbReference type="SUPFAM" id="SSF53850">
    <property type="entry name" value="Periplasmic binding protein-like II"/>
    <property type="match status" value="1"/>
</dbReference>
<feature type="domain" description="Solute-binding protein family 5" evidence="5">
    <location>
        <begin position="100"/>
        <end position="455"/>
    </location>
</feature>
<evidence type="ECO:0000256" key="1">
    <source>
        <dbReference type="ARBA" id="ARBA00004193"/>
    </source>
</evidence>
<dbReference type="Gene3D" id="3.90.76.10">
    <property type="entry name" value="Dipeptide-binding Protein, Domain 1"/>
    <property type="match status" value="1"/>
</dbReference>
<evidence type="ECO:0000313" key="6">
    <source>
        <dbReference type="EMBL" id="MBC2959307.1"/>
    </source>
</evidence>
<dbReference type="InterPro" id="IPR030678">
    <property type="entry name" value="Peptide/Ni-bd"/>
</dbReference>
<dbReference type="EMBL" id="JACMYC010000001">
    <property type="protein sequence ID" value="MBC2959307.1"/>
    <property type="molecule type" value="Genomic_DNA"/>
</dbReference>
<dbReference type="CDD" id="cd00995">
    <property type="entry name" value="PBP2_NikA_DppA_OppA_like"/>
    <property type="match status" value="1"/>
</dbReference>
<dbReference type="Proteomes" id="UP000604001">
    <property type="component" value="Unassembled WGS sequence"/>
</dbReference>
<feature type="chain" id="PRO_5047130100" evidence="4">
    <location>
        <begin position="39"/>
        <end position="540"/>
    </location>
</feature>
<protein>
    <submittedName>
        <fullName evidence="6">ABC transporter substrate-binding protein</fullName>
    </submittedName>
</protein>